<feature type="region of interest" description="Disordered" evidence="1">
    <location>
        <begin position="37"/>
        <end position="84"/>
    </location>
</feature>
<protein>
    <submittedName>
        <fullName evidence="2">Uncharacterized protein</fullName>
    </submittedName>
</protein>
<keyword evidence="3" id="KW-1185">Reference proteome</keyword>
<dbReference type="Proteomes" id="UP001153269">
    <property type="component" value="Unassembled WGS sequence"/>
</dbReference>
<accession>A0A9N7YD56</accession>
<gene>
    <name evidence="2" type="ORF">PLEPLA_LOCUS7825</name>
</gene>
<dbReference type="AlphaFoldDB" id="A0A9N7YD56"/>
<dbReference type="EMBL" id="CADEAL010000424">
    <property type="protein sequence ID" value="CAB1419974.1"/>
    <property type="molecule type" value="Genomic_DNA"/>
</dbReference>
<evidence type="ECO:0000313" key="2">
    <source>
        <dbReference type="EMBL" id="CAB1419974.1"/>
    </source>
</evidence>
<reference evidence="2" key="1">
    <citation type="submission" date="2020-03" db="EMBL/GenBank/DDBJ databases">
        <authorList>
            <person name="Weist P."/>
        </authorList>
    </citation>
    <scope>NUCLEOTIDE SEQUENCE</scope>
</reference>
<comment type="caution">
    <text evidence="2">The sequence shown here is derived from an EMBL/GenBank/DDBJ whole genome shotgun (WGS) entry which is preliminary data.</text>
</comment>
<name>A0A9N7YD56_PLEPL</name>
<feature type="compositionally biased region" description="Basic and acidic residues" evidence="1">
    <location>
        <begin position="62"/>
        <end position="75"/>
    </location>
</feature>
<evidence type="ECO:0000313" key="3">
    <source>
        <dbReference type="Proteomes" id="UP001153269"/>
    </source>
</evidence>
<evidence type="ECO:0000256" key="1">
    <source>
        <dbReference type="SAM" id="MobiDB-lite"/>
    </source>
</evidence>
<proteinExistence type="predicted"/>
<sequence>MTNPSVAAPAASTGAERYETRERSFFSGSVCLSGFHRAGKKRRHDEPALRRQQVRGGYPQQRQEKLLPRAAEHPKGRTVPRTLPLPELLFTRGEERRGGGGGVCARVCVWKVGGGVGGCC</sequence>
<organism evidence="2 3">
    <name type="scientific">Pleuronectes platessa</name>
    <name type="common">European plaice</name>
    <dbReference type="NCBI Taxonomy" id="8262"/>
    <lineage>
        <taxon>Eukaryota</taxon>
        <taxon>Metazoa</taxon>
        <taxon>Chordata</taxon>
        <taxon>Craniata</taxon>
        <taxon>Vertebrata</taxon>
        <taxon>Euteleostomi</taxon>
        <taxon>Actinopterygii</taxon>
        <taxon>Neopterygii</taxon>
        <taxon>Teleostei</taxon>
        <taxon>Neoteleostei</taxon>
        <taxon>Acanthomorphata</taxon>
        <taxon>Carangaria</taxon>
        <taxon>Pleuronectiformes</taxon>
        <taxon>Pleuronectoidei</taxon>
        <taxon>Pleuronectidae</taxon>
        <taxon>Pleuronectes</taxon>
    </lineage>
</organism>